<keyword evidence="2" id="KW-1185">Reference proteome</keyword>
<organism evidence="1">
    <name type="scientific">Oryza punctata</name>
    <name type="common">Red rice</name>
    <dbReference type="NCBI Taxonomy" id="4537"/>
    <lineage>
        <taxon>Eukaryota</taxon>
        <taxon>Viridiplantae</taxon>
        <taxon>Streptophyta</taxon>
        <taxon>Embryophyta</taxon>
        <taxon>Tracheophyta</taxon>
        <taxon>Spermatophyta</taxon>
        <taxon>Magnoliopsida</taxon>
        <taxon>Liliopsida</taxon>
        <taxon>Poales</taxon>
        <taxon>Poaceae</taxon>
        <taxon>BOP clade</taxon>
        <taxon>Oryzoideae</taxon>
        <taxon>Oryzeae</taxon>
        <taxon>Oryzinae</taxon>
        <taxon>Oryza</taxon>
    </lineage>
</organism>
<proteinExistence type="predicted"/>
<protein>
    <submittedName>
        <fullName evidence="1">Uncharacterized protein</fullName>
    </submittedName>
</protein>
<dbReference type="Proteomes" id="UP000026962">
    <property type="component" value="Chromosome 6"/>
</dbReference>
<reference evidence="1" key="2">
    <citation type="submission" date="2018-05" db="EMBL/GenBank/DDBJ databases">
        <title>OpunRS2 (Oryza punctata Reference Sequence Version 2).</title>
        <authorList>
            <person name="Zhang J."/>
            <person name="Kudrna D."/>
            <person name="Lee S."/>
            <person name="Talag J."/>
            <person name="Welchert J."/>
            <person name="Wing R.A."/>
        </authorList>
    </citation>
    <scope>NUCLEOTIDE SEQUENCE [LARGE SCALE GENOMIC DNA]</scope>
</reference>
<evidence type="ECO:0000313" key="2">
    <source>
        <dbReference type="Proteomes" id="UP000026962"/>
    </source>
</evidence>
<accession>A0A0E0LDU4</accession>
<name>A0A0E0LDU4_ORYPU</name>
<dbReference type="EnsemblPlants" id="OPUNC06G20000.2">
    <property type="protein sequence ID" value="OPUNC06G20000.2"/>
    <property type="gene ID" value="OPUNC06G20000"/>
</dbReference>
<dbReference type="AlphaFoldDB" id="A0A0E0LDU4"/>
<evidence type="ECO:0000313" key="1">
    <source>
        <dbReference type="EnsemblPlants" id="OPUNC06G20000.2"/>
    </source>
</evidence>
<dbReference type="Gramene" id="OPUNC06G20000.2">
    <property type="protein sequence ID" value="OPUNC06G20000.2"/>
    <property type="gene ID" value="OPUNC06G20000"/>
</dbReference>
<reference evidence="1" key="1">
    <citation type="submission" date="2015-04" db="UniProtKB">
        <authorList>
            <consortium name="EnsemblPlants"/>
        </authorList>
    </citation>
    <scope>IDENTIFICATION</scope>
</reference>
<sequence>MKIGTGKRRACAAAAILLRRSSVPAADGCGGTRGKISWTRLYSLLLRKGYMYSNGKFKEDQNLLCSKCARWWWYIGFGGQIKELRTVALATSGELLLL</sequence>